<organism evidence="4 5">
    <name type="scientific">Apophysomyces ossiformis</name>
    <dbReference type="NCBI Taxonomy" id="679940"/>
    <lineage>
        <taxon>Eukaryota</taxon>
        <taxon>Fungi</taxon>
        <taxon>Fungi incertae sedis</taxon>
        <taxon>Mucoromycota</taxon>
        <taxon>Mucoromycotina</taxon>
        <taxon>Mucoromycetes</taxon>
        <taxon>Mucorales</taxon>
        <taxon>Mucorineae</taxon>
        <taxon>Mucoraceae</taxon>
        <taxon>Apophysomyces</taxon>
    </lineage>
</organism>
<dbReference type="InterPro" id="IPR012020">
    <property type="entry name" value="ABHD4"/>
</dbReference>
<feature type="active site" description="Charge relay system" evidence="2">
    <location>
        <position position="181"/>
    </location>
</feature>
<feature type="active site" description="Charge relay system" evidence="2">
    <location>
        <position position="339"/>
    </location>
</feature>
<evidence type="ECO:0000256" key="2">
    <source>
        <dbReference type="PIRSR" id="PIRSR005211-1"/>
    </source>
</evidence>
<comment type="similarity">
    <text evidence="1">Belongs to the AB hydrolase superfamily. AB hydrolase 4 family.</text>
</comment>
<dbReference type="InterPro" id="IPR000073">
    <property type="entry name" value="AB_hydrolase_1"/>
</dbReference>
<dbReference type="Gene3D" id="3.40.50.1820">
    <property type="entry name" value="alpha/beta hydrolase"/>
    <property type="match status" value="1"/>
</dbReference>
<dbReference type="Proteomes" id="UP000605846">
    <property type="component" value="Unassembled WGS sequence"/>
</dbReference>
<dbReference type="InterPro" id="IPR050960">
    <property type="entry name" value="AB_hydrolase_4_sf"/>
</dbReference>
<feature type="domain" description="AB hydrolase-1" evidence="3">
    <location>
        <begin position="98"/>
        <end position="315"/>
    </location>
</feature>
<accession>A0A8H7EKC9</accession>
<proteinExistence type="inferred from homology"/>
<name>A0A8H7EKC9_9FUNG</name>
<reference evidence="4" key="1">
    <citation type="submission" date="2020-01" db="EMBL/GenBank/DDBJ databases">
        <title>Genome Sequencing of Three Apophysomyces-Like Fungal Strains Confirms a Novel Fungal Genus in the Mucoromycota with divergent Burkholderia-like Endosymbiotic Bacteria.</title>
        <authorList>
            <person name="Stajich J.E."/>
            <person name="Macias A.M."/>
            <person name="Carter-House D."/>
            <person name="Lovett B."/>
            <person name="Kasson L.R."/>
            <person name="Berry K."/>
            <person name="Grigoriev I."/>
            <person name="Chang Y."/>
            <person name="Spatafora J."/>
            <person name="Kasson M.T."/>
        </authorList>
    </citation>
    <scope>NUCLEOTIDE SEQUENCE</scope>
    <source>
        <strain evidence="4">NRRL A-21654</strain>
    </source>
</reference>
<feature type="active site" description="Charge relay system" evidence="2">
    <location>
        <position position="310"/>
    </location>
</feature>
<dbReference type="PANTHER" id="PTHR10794">
    <property type="entry name" value="ABHYDROLASE DOMAIN-CONTAINING PROTEIN"/>
    <property type="match status" value="1"/>
</dbReference>
<dbReference type="OrthoDB" id="5954035at2759"/>
<protein>
    <recommendedName>
        <fullName evidence="3">AB hydrolase-1 domain-containing protein</fullName>
    </recommendedName>
</protein>
<dbReference type="Pfam" id="PF00561">
    <property type="entry name" value="Abhydrolase_1"/>
    <property type="match status" value="1"/>
</dbReference>
<dbReference type="GO" id="GO:0051793">
    <property type="term" value="P:medium-chain fatty acid catabolic process"/>
    <property type="evidence" value="ECO:0007669"/>
    <property type="project" value="TreeGrafter"/>
</dbReference>
<evidence type="ECO:0000313" key="5">
    <source>
        <dbReference type="Proteomes" id="UP000605846"/>
    </source>
</evidence>
<comment type="caution">
    <text evidence="4">The sequence shown here is derived from an EMBL/GenBank/DDBJ whole genome shotgun (WGS) entry which is preliminary data.</text>
</comment>
<dbReference type="GO" id="GO:0008126">
    <property type="term" value="F:acetylesterase activity"/>
    <property type="evidence" value="ECO:0007669"/>
    <property type="project" value="TreeGrafter"/>
</dbReference>
<sequence>MSAVKIFHSDSPTSITLRPDGTTTSLIDYIAKTCPSLIGPKAVYNPTPYLFNGHLQTGYASYFNGSSLYEVKYTRELLDLPDGGQLALDWTPGEKDTPTLVLLHGLTGGSHESYIRSVLEMIIQPPFGYRGVVINNRGCANSDITTPQLYNGAYTEDVREALKHIQRQMAPGTPLVGIGFSLGSNILVKYLGEEGDKTPLCAAISVANPFDFERSSVVLNGTFWNRKIYSATLANNLKRAFGRHIDTLKEGGKIDVDEIFAASTLREFDDACTRKLRDYDSVDAYYRDASSFRYIKSVRVPLLCMNALDDPIAPAECIPYDEIKSNPYVVLATTDYGGHLGWFEYIQNPTRWVSKPLAEFIVAMFEANDIRKPPQHIEPAEVDRSVEEIQH</sequence>
<evidence type="ECO:0000313" key="4">
    <source>
        <dbReference type="EMBL" id="KAF7721357.1"/>
    </source>
</evidence>
<dbReference type="GO" id="GO:0047372">
    <property type="term" value="F:monoacylglycerol lipase activity"/>
    <property type="evidence" value="ECO:0007669"/>
    <property type="project" value="TreeGrafter"/>
</dbReference>
<gene>
    <name evidence="4" type="ORF">EC973_004838</name>
</gene>
<keyword evidence="5" id="KW-1185">Reference proteome</keyword>
<dbReference type="GO" id="GO:0051792">
    <property type="term" value="P:medium-chain fatty acid biosynthetic process"/>
    <property type="evidence" value="ECO:0007669"/>
    <property type="project" value="TreeGrafter"/>
</dbReference>
<dbReference type="PIRSF" id="PIRSF005211">
    <property type="entry name" value="Ab_hydro_YheT"/>
    <property type="match status" value="1"/>
</dbReference>
<dbReference type="InterPro" id="IPR029058">
    <property type="entry name" value="AB_hydrolase_fold"/>
</dbReference>
<dbReference type="AlphaFoldDB" id="A0A8H7EKC9"/>
<evidence type="ECO:0000256" key="1">
    <source>
        <dbReference type="ARBA" id="ARBA00010884"/>
    </source>
</evidence>
<dbReference type="PANTHER" id="PTHR10794:SF63">
    <property type="entry name" value="ALPHA_BETA HYDROLASE 1, ISOFORM A"/>
    <property type="match status" value="1"/>
</dbReference>
<dbReference type="EMBL" id="JABAYA010000275">
    <property type="protein sequence ID" value="KAF7721357.1"/>
    <property type="molecule type" value="Genomic_DNA"/>
</dbReference>
<evidence type="ECO:0000259" key="3">
    <source>
        <dbReference type="Pfam" id="PF00561"/>
    </source>
</evidence>
<dbReference type="SUPFAM" id="SSF53474">
    <property type="entry name" value="alpha/beta-Hydrolases"/>
    <property type="match status" value="1"/>
</dbReference>